<evidence type="ECO:0000256" key="7">
    <source>
        <dbReference type="ARBA" id="ARBA00022490"/>
    </source>
</evidence>
<evidence type="ECO:0000256" key="9">
    <source>
        <dbReference type="ARBA" id="ARBA00023242"/>
    </source>
</evidence>
<dbReference type="EMBL" id="KZ308838">
    <property type="protein sequence ID" value="KAG8234688.1"/>
    <property type="molecule type" value="Genomic_DNA"/>
</dbReference>
<feature type="compositionally biased region" description="Acidic residues" evidence="11">
    <location>
        <begin position="227"/>
        <end position="237"/>
    </location>
</feature>
<evidence type="ECO:0000259" key="13">
    <source>
        <dbReference type="Pfam" id="PF21974"/>
    </source>
</evidence>
<dbReference type="GO" id="GO:0061015">
    <property type="term" value="P:snRNA import into nucleus"/>
    <property type="evidence" value="ECO:0007669"/>
    <property type="project" value="InterPro"/>
</dbReference>
<dbReference type="InterPro" id="IPR017336">
    <property type="entry name" value="Snurportin-1"/>
</dbReference>
<protein>
    <recommendedName>
        <fullName evidence="5">Snurportin-1</fullName>
    </recommendedName>
</protein>
<dbReference type="Gene3D" id="3.30.470.30">
    <property type="entry name" value="DNA ligase/mRNA capping enzyme"/>
    <property type="match status" value="1"/>
</dbReference>
<dbReference type="GO" id="GO:0005737">
    <property type="term" value="C:cytoplasm"/>
    <property type="evidence" value="ECO:0007669"/>
    <property type="project" value="UniProtKB-SubCell"/>
</dbReference>
<dbReference type="GO" id="GO:0003723">
    <property type="term" value="F:RNA binding"/>
    <property type="evidence" value="ECO:0007669"/>
    <property type="project" value="UniProtKB-KW"/>
</dbReference>
<keyword evidence="15" id="KW-1185">Reference proteome</keyword>
<feature type="region of interest" description="Disordered" evidence="11">
    <location>
        <begin position="215"/>
        <end position="237"/>
    </location>
</feature>
<dbReference type="GO" id="GO:0005634">
    <property type="term" value="C:nucleus"/>
    <property type="evidence" value="ECO:0007669"/>
    <property type="project" value="UniProtKB-SubCell"/>
</dbReference>
<accession>A0A8K0KLZ9</accession>
<evidence type="ECO:0000256" key="4">
    <source>
        <dbReference type="ARBA" id="ARBA00007540"/>
    </source>
</evidence>
<dbReference type="InterPro" id="IPR047857">
    <property type="entry name" value="Snurportin1_C"/>
</dbReference>
<sequence length="237" mass="27565">MNESEESVDLDRSDVEGGFQSQFRELYKKRNVLNQEERRRRTLESQKRKRNQLFNLNRDLSKDVESSVEDMVVCKSEAEFRSYWLRTKFEETPALECATSKNHCRLELLPSTLYSPSDLANTFGIGSVWACGNPPLDGILFYHRNGHYQSGENTPLVGWLKPFMVPEVLGVEVPDSLMNERPDNYISMEQFIEEYTAERKRSKSKKFDMQVDEYHEESIDSESVNVEFEESDSTCLA</sequence>
<keyword evidence="10" id="KW-0175">Coiled coil</keyword>
<reference evidence="14" key="1">
    <citation type="submission" date="2013-04" db="EMBL/GenBank/DDBJ databases">
        <authorList>
            <person name="Qu J."/>
            <person name="Murali S.C."/>
            <person name="Bandaranaike D."/>
            <person name="Bellair M."/>
            <person name="Blankenburg K."/>
            <person name="Chao H."/>
            <person name="Dinh H."/>
            <person name="Doddapaneni H."/>
            <person name="Downs B."/>
            <person name="Dugan-Rocha S."/>
            <person name="Elkadiri S."/>
            <person name="Gnanaolivu R.D."/>
            <person name="Hernandez B."/>
            <person name="Javaid M."/>
            <person name="Jayaseelan J.C."/>
            <person name="Lee S."/>
            <person name="Li M."/>
            <person name="Ming W."/>
            <person name="Munidasa M."/>
            <person name="Muniz J."/>
            <person name="Nguyen L."/>
            <person name="Ongeri F."/>
            <person name="Osuji N."/>
            <person name="Pu L.-L."/>
            <person name="Puazo M."/>
            <person name="Qu C."/>
            <person name="Quiroz J."/>
            <person name="Raj R."/>
            <person name="Weissenberger G."/>
            <person name="Xin Y."/>
            <person name="Zou X."/>
            <person name="Han Y."/>
            <person name="Richards S."/>
            <person name="Worley K."/>
            <person name="Muzny D."/>
            <person name="Gibbs R."/>
        </authorList>
    </citation>
    <scope>NUCLEOTIDE SEQUENCE</scope>
    <source>
        <strain evidence="14">Sampled in the wild</strain>
    </source>
</reference>
<comment type="function">
    <text evidence="1">Functions as an U snRNP-specific nuclear import adapter. Involved in the trimethylguanosine (m3G)-cap-dependent nuclear import of U snRNPs. Binds specifically to the terminal m3G-cap U snRNAs.</text>
</comment>
<name>A0A8K0KLZ9_LADFU</name>
<evidence type="ECO:0000259" key="12">
    <source>
        <dbReference type="Pfam" id="PF11538"/>
    </source>
</evidence>
<evidence type="ECO:0000256" key="10">
    <source>
        <dbReference type="SAM" id="Coils"/>
    </source>
</evidence>
<feature type="coiled-coil region" evidence="10">
    <location>
        <begin position="33"/>
        <end position="63"/>
    </location>
</feature>
<keyword evidence="9" id="KW-0539">Nucleus</keyword>
<evidence type="ECO:0000256" key="2">
    <source>
        <dbReference type="ARBA" id="ARBA00004123"/>
    </source>
</evidence>
<evidence type="ECO:0000256" key="11">
    <source>
        <dbReference type="SAM" id="MobiDB-lite"/>
    </source>
</evidence>
<organism evidence="14 15">
    <name type="scientific">Ladona fulva</name>
    <name type="common">Scarce chaser dragonfly</name>
    <name type="synonym">Libellula fulva</name>
    <dbReference type="NCBI Taxonomy" id="123851"/>
    <lineage>
        <taxon>Eukaryota</taxon>
        <taxon>Metazoa</taxon>
        <taxon>Ecdysozoa</taxon>
        <taxon>Arthropoda</taxon>
        <taxon>Hexapoda</taxon>
        <taxon>Insecta</taxon>
        <taxon>Pterygota</taxon>
        <taxon>Palaeoptera</taxon>
        <taxon>Odonata</taxon>
        <taxon>Epiprocta</taxon>
        <taxon>Anisoptera</taxon>
        <taxon>Libelluloidea</taxon>
        <taxon>Libellulidae</taxon>
        <taxon>Ladona</taxon>
    </lineage>
</organism>
<dbReference type="Proteomes" id="UP000792457">
    <property type="component" value="Unassembled WGS sequence"/>
</dbReference>
<evidence type="ECO:0000313" key="14">
    <source>
        <dbReference type="EMBL" id="KAG8234688.1"/>
    </source>
</evidence>
<reference evidence="14" key="2">
    <citation type="submission" date="2017-10" db="EMBL/GenBank/DDBJ databases">
        <title>Ladona fulva Genome sequencing and assembly.</title>
        <authorList>
            <person name="Murali S."/>
            <person name="Richards S."/>
            <person name="Bandaranaike D."/>
            <person name="Bellair M."/>
            <person name="Blankenburg K."/>
            <person name="Chao H."/>
            <person name="Dinh H."/>
            <person name="Doddapaneni H."/>
            <person name="Dugan-Rocha S."/>
            <person name="Elkadiri S."/>
            <person name="Gnanaolivu R."/>
            <person name="Hernandez B."/>
            <person name="Skinner E."/>
            <person name="Javaid M."/>
            <person name="Lee S."/>
            <person name="Li M."/>
            <person name="Ming W."/>
            <person name="Munidasa M."/>
            <person name="Muniz J."/>
            <person name="Nguyen L."/>
            <person name="Hughes D."/>
            <person name="Osuji N."/>
            <person name="Pu L.-L."/>
            <person name="Puazo M."/>
            <person name="Qu C."/>
            <person name="Quiroz J."/>
            <person name="Raj R."/>
            <person name="Weissenberger G."/>
            <person name="Xin Y."/>
            <person name="Zou X."/>
            <person name="Han Y."/>
            <person name="Worley K."/>
            <person name="Muzny D."/>
            <person name="Gibbs R."/>
        </authorList>
    </citation>
    <scope>NUCLEOTIDE SEQUENCE</scope>
    <source>
        <strain evidence="14">Sampled in the wild</strain>
    </source>
</reference>
<proteinExistence type="inferred from homology"/>
<dbReference type="AlphaFoldDB" id="A0A8K0KLZ9"/>
<comment type="similarity">
    <text evidence="4">Belongs to the snurportin family.</text>
</comment>
<keyword evidence="7" id="KW-0963">Cytoplasm</keyword>
<dbReference type="InterPro" id="IPR024721">
    <property type="entry name" value="Snurportin-1_N"/>
</dbReference>
<dbReference type="PANTHER" id="PTHR13403:SF6">
    <property type="entry name" value="SNURPORTIN-1"/>
    <property type="match status" value="1"/>
</dbReference>
<dbReference type="Pfam" id="PF11538">
    <property type="entry name" value="Snurportin1"/>
    <property type="match status" value="1"/>
</dbReference>
<dbReference type="Pfam" id="PF21974">
    <property type="entry name" value="SPN1_m3Gcap_bd"/>
    <property type="match status" value="1"/>
</dbReference>
<evidence type="ECO:0000256" key="3">
    <source>
        <dbReference type="ARBA" id="ARBA00004496"/>
    </source>
</evidence>
<evidence type="ECO:0000256" key="6">
    <source>
        <dbReference type="ARBA" id="ARBA00022448"/>
    </source>
</evidence>
<feature type="domain" description="Snurportin-1 N-terminal" evidence="12">
    <location>
        <begin position="27"/>
        <end position="58"/>
    </location>
</feature>
<evidence type="ECO:0000313" key="15">
    <source>
        <dbReference type="Proteomes" id="UP000792457"/>
    </source>
</evidence>
<feature type="domain" description="Snurportin-1 m3G cap-binding" evidence="13">
    <location>
        <begin position="70"/>
        <end position="162"/>
    </location>
</feature>
<keyword evidence="6" id="KW-0813">Transport</keyword>
<evidence type="ECO:0000256" key="5">
    <source>
        <dbReference type="ARBA" id="ARBA00016034"/>
    </source>
</evidence>
<comment type="caution">
    <text evidence="14">The sequence shown here is derived from an EMBL/GenBank/DDBJ whole genome shotgun (WGS) entry which is preliminary data.</text>
</comment>
<comment type="subcellular location">
    <subcellularLocation>
        <location evidence="3">Cytoplasm</location>
    </subcellularLocation>
    <subcellularLocation>
        <location evidence="2">Nucleus</location>
    </subcellularLocation>
</comment>
<evidence type="ECO:0000256" key="8">
    <source>
        <dbReference type="ARBA" id="ARBA00022884"/>
    </source>
</evidence>
<dbReference type="PANTHER" id="PTHR13403">
    <property type="entry name" value="SNURPORTIN1 RNUT1 PROTEIN RNA, U TRANSPORTER 1"/>
    <property type="match status" value="1"/>
</dbReference>
<dbReference type="OrthoDB" id="10003593at2759"/>
<keyword evidence="8" id="KW-0694">RNA-binding</keyword>
<evidence type="ECO:0000256" key="1">
    <source>
        <dbReference type="ARBA" id="ARBA00003975"/>
    </source>
</evidence>
<gene>
    <name evidence="14" type="ORF">J437_LFUL015342</name>
</gene>